<keyword evidence="3" id="KW-1185">Reference proteome</keyword>
<dbReference type="KEGG" id="bco:Bcell_0589"/>
<evidence type="ECO:0000313" key="3">
    <source>
        <dbReference type="Proteomes" id="UP000001401"/>
    </source>
</evidence>
<proteinExistence type="predicted"/>
<name>E6TYD3_EVAC2</name>
<organism evidence="2 3">
    <name type="scientific">Evansella cellulosilytica (strain ATCC 21833 / DSM 2522 / FERM P-1141 / JCM 9156 / N-4)</name>
    <name type="common">Bacillus cellulosilyticus</name>
    <dbReference type="NCBI Taxonomy" id="649639"/>
    <lineage>
        <taxon>Bacteria</taxon>
        <taxon>Bacillati</taxon>
        <taxon>Bacillota</taxon>
        <taxon>Bacilli</taxon>
        <taxon>Bacillales</taxon>
        <taxon>Bacillaceae</taxon>
        <taxon>Evansella</taxon>
    </lineage>
</organism>
<dbReference type="CDD" id="cd00077">
    <property type="entry name" value="HDc"/>
    <property type="match status" value="1"/>
</dbReference>
<reference evidence="2" key="1">
    <citation type="submission" date="2010-12" db="EMBL/GenBank/DDBJ databases">
        <title>Complete sequence of Bacillus cellulosilyticus DSM 2522.</title>
        <authorList>
            <consortium name="US DOE Joint Genome Institute"/>
            <person name="Lucas S."/>
            <person name="Copeland A."/>
            <person name="Lapidus A."/>
            <person name="Cheng J.-F."/>
            <person name="Bruce D."/>
            <person name="Goodwin L."/>
            <person name="Pitluck S."/>
            <person name="Chertkov O."/>
            <person name="Detter J.C."/>
            <person name="Han C."/>
            <person name="Tapia R."/>
            <person name="Land M."/>
            <person name="Hauser L."/>
            <person name="Jeffries C."/>
            <person name="Kyrpides N."/>
            <person name="Ivanova N."/>
            <person name="Mikhailova N."/>
            <person name="Brumm P."/>
            <person name="Mead D."/>
            <person name="Woyke T."/>
        </authorList>
    </citation>
    <scope>NUCLEOTIDE SEQUENCE [LARGE SCALE GENOMIC DNA]</scope>
    <source>
        <strain evidence="2">DSM 2522</strain>
    </source>
</reference>
<dbReference type="PANTHER" id="PTHR11373:SF4">
    <property type="entry name" value="DEOXYNUCLEOSIDE TRIPHOSPHATE TRIPHOSPHOHYDROLASE SAMHD1"/>
    <property type="match status" value="1"/>
</dbReference>
<protein>
    <submittedName>
        <fullName evidence="2">Metal dependent phosphohydrolase</fullName>
    </submittedName>
</protein>
<keyword evidence="2" id="KW-0378">Hydrolase</keyword>
<dbReference type="InterPro" id="IPR050135">
    <property type="entry name" value="dGTPase-like"/>
</dbReference>
<accession>E6TYD3</accession>
<dbReference type="eggNOG" id="COG1078">
    <property type="taxonomic scope" value="Bacteria"/>
</dbReference>
<dbReference type="Pfam" id="PF01966">
    <property type="entry name" value="HD"/>
    <property type="match status" value="1"/>
</dbReference>
<evidence type="ECO:0000313" key="2">
    <source>
        <dbReference type="EMBL" id="ADU28871.1"/>
    </source>
</evidence>
<dbReference type="STRING" id="649639.Bcell_0589"/>
<dbReference type="HOGENOM" id="CLU_838981_0_0_9"/>
<dbReference type="SMART" id="SM00471">
    <property type="entry name" value="HDc"/>
    <property type="match status" value="1"/>
</dbReference>
<evidence type="ECO:0000259" key="1">
    <source>
        <dbReference type="SMART" id="SM00471"/>
    </source>
</evidence>
<dbReference type="OrthoDB" id="9803619at2"/>
<dbReference type="Gene3D" id="1.10.3210.10">
    <property type="entry name" value="Hypothetical protein af1432"/>
    <property type="match status" value="1"/>
</dbReference>
<dbReference type="InterPro" id="IPR006674">
    <property type="entry name" value="HD_domain"/>
</dbReference>
<dbReference type="GO" id="GO:0006203">
    <property type="term" value="P:dGTP catabolic process"/>
    <property type="evidence" value="ECO:0007669"/>
    <property type="project" value="TreeGrafter"/>
</dbReference>
<feature type="domain" description="HD/PDEase" evidence="1">
    <location>
        <begin position="43"/>
        <end position="155"/>
    </location>
</feature>
<dbReference type="Proteomes" id="UP000001401">
    <property type="component" value="Chromosome"/>
</dbReference>
<dbReference type="RefSeq" id="WP_013487212.1">
    <property type="nucleotide sequence ID" value="NC_014829.1"/>
</dbReference>
<dbReference type="GO" id="GO:0008832">
    <property type="term" value="F:dGTPase activity"/>
    <property type="evidence" value="ECO:0007669"/>
    <property type="project" value="TreeGrafter"/>
</dbReference>
<sequence length="316" mass="36123">MITEPLYPTIEPYEWEKELLLSTPVRRLKHLAHFGAGALLSSVVHSRYEHTIGVWKLASYFFPNDNILRIAAILHDVGHLPFSHSVEKTLGFNHHHLTEQMIKEKEISDILHKVNICPSEVIQFLRHTSPLNGNEYILGIDHLDSFLRDTYMMGKIDFLPKHLLPQLSCTSKGIATDEETGIYLLKLIKRDHQVFLDPIMVAVDRLLAEAIKCHWNATAQNDKKLFPTLTDSAVIEMLKESPSSKARRLIHTILYAPHKIIITKEQGIGLPISIRKVYNKTPLLNGKPLNEESEEARKIFDSLSSLTFQLEVFIKD</sequence>
<dbReference type="EMBL" id="CP002394">
    <property type="protein sequence ID" value="ADU28871.1"/>
    <property type="molecule type" value="Genomic_DNA"/>
</dbReference>
<dbReference type="PANTHER" id="PTHR11373">
    <property type="entry name" value="DEOXYNUCLEOSIDE TRIPHOSPHATE TRIPHOSPHOHYDROLASE"/>
    <property type="match status" value="1"/>
</dbReference>
<dbReference type="InterPro" id="IPR003607">
    <property type="entry name" value="HD/PDEase_dom"/>
</dbReference>
<gene>
    <name evidence="2" type="ordered locus">Bcell_0589</name>
</gene>
<dbReference type="SUPFAM" id="SSF109604">
    <property type="entry name" value="HD-domain/PDEase-like"/>
    <property type="match status" value="1"/>
</dbReference>
<dbReference type="AlphaFoldDB" id="E6TYD3"/>